<dbReference type="RefSeq" id="WP_186818363.1">
    <property type="nucleotide sequence ID" value="NZ_BJXA01000011.1"/>
</dbReference>
<dbReference type="Gene3D" id="3.40.50.1820">
    <property type="entry name" value="alpha/beta hydrolase"/>
    <property type="match status" value="1"/>
</dbReference>
<name>A0A511MAR8_9NOCA</name>
<feature type="domain" description="AB hydrolase-1" evidence="1">
    <location>
        <begin position="21"/>
        <end position="258"/>
    </location>
</feature>
<dbReference type="PANTHER" id="PTHR46438:SF11">
    <property type="entry name" value="LIPASE-RELATED"/>
    <property type="match status" value="1"/>
</dbReference>
<evidence type="ECO:0000313" key="3">
    <source>
        <dbReference type="Proteomes" id="UP000321424"/>
    </source>
</evidence>
<dbReference type="InterPro" id="IPR000639">
    <property type="entry name" value="Epox_hydrolase-like"/>
</dbReference>
<dbReference type="Pfam" id="PF00561">
    <property type="entry name" value="Abhydrolase_1"/>
    <property type="match status" value="1"/>
</dbReference>
<protein>
    <submittedName>
        <fullName evidence="2">Putative hydrolase, alpha/beta fold family protein</fullName>
    </submittedName>
</protein>
<dbReference type="SUPFAM" id="SSF53474">
    <property type="entry name" value="alpha/beta-Hydrolases"/>
    <property type="match status" value="1"/>
</dbReference>
<dbReference type="EMBL" id="BJXA01000011">
    <property type="protein sequence ID" value="GEM37689.1"/>
    <property type="molecule type" value="Genomic_DNA"/>
</dbReference>
<reference evidence="2 3" key="1">
    <citation type="submission" date="2019-07" db="EMBL/GenBank/DDBJ databases">
        <title>Whole genome shotgun sequence of Nocardia ninae NBRC 108245.</title>
        <authorList>
            <person name="Hosoyama A."/>
            <person name="Uohara A."/>
            <person name="Ohji S."/>
            <person name="Ichikawa N."/>
        </authorList>
    </citation>
    <scope>NUCLEOTIDE SEQUENCE [LARGE SCALE GENOMIC DNA]</scope>
    <source>
        <strain evidence="2 3">NBRC 108245</strain>
    </source>
</reference>
<sequence length="285" mass="31206">MDVFEHLGRAVAFDRAGSGAPVVFLHNAGTQRHIWDDQVTVLRRDHEVFALDLPGYGESEQPADGYRLADYVHMLGAFLDAHRLSDVVFVGNCLGSATALSYTTGHPERVRALVLINPLTWDTVSSGQSAALAWADARLPLGPLARRLALPGRAVSMIVANQLGTRGKRQRLQDSPRLRAHWSDRGRLFALHGLVQDFPAYAAFDRFDPPPDFPPICTLWGKQNRILSARAGARLNRRLHVHTAVELPDCGHLPMMEDAERVTAVITDFLATTGRATVPKAVGGS</sequence>
<proteinExistence type="predicted"/>
<evidence type="ECO:0000313" key="2">
    <source>
        <dbReference type="EMBL" id="GEM37689.1"/>
    </source>
</evidence>
<gene>
    <name evidence="2" type="ORF">NN4_22080</name>
</gene>
<evidence type="ECO:0000259" key="1">
    <source>
        <dbReference type="Pfam" id="PF00561"/>
    </source>
</evidence>
<keyword evidence="2" id="KW-0378">Hydrolase</keyword>
<dbReference type="PRINTS" id="PR00412">
    <property type="entry name" value="EPOXHYDRLASE"/>
</dbReference>
<dbReference type="GO" id="GO:0016787">
    <property type="term" value="F:hydrolase activity"/>
    <property type="evidence" value="ECO:0007669"/>
    <property type="project" value="UniProtKB-KW"/>
</dbReference>
<dbReference type="InterPro" id="IPR029058">
    <property type="entry name" value="AB_hydrolase_fold"/>
</dbReference>
<dbReference type="InterPro" id="IPR000073">
    <property type="entry name" value="AB_hydrolase_1"/>
</dbReference>
<dbReference type="PRINTS" id="PR00111">
    <property type="entry name" value="ABHYDROLASE"/>
</dbReference>
<dbReference type="Proteomes" id="UP000321424">
    <property type="component" value="Unassembled WGS sequence"/>
</dbReference>
<comment type="caution">
    <text evidence="2">The sequence shown here is derived from an EMBL/GenBank/DDBJ whole genome shotgun (WGS) entry which is preliminary data.</text>
</comment>
<accession>A0A511MAR8</accession>
<organism evidence="2 3">
    <name type="scientific">Nocardia ninae NBRC 108245</name>
    <dbReference type="NCBI Taxonomy" id="1210091"/>
    <lineage>
        <taxon>Bacteria</taxon>
        <taxon>Bacillati</taxon>
        <taxon>Actinomycetota</taxon>
        <taxon>Actinomycetes</taxon>
        <taxon>Mycobacteriales</taxon>
        <taxon>Nocardiaceae</taxon>
        <taxon>Nocardia</taxon>
    </lineage>
</organism>
<dbReference type="PANTHER" id="PTHR46438">
    <property type="entry name" value="ALPHA/BETA-HYDROLASES SUPERFAMILY PROTEIN"/>
    <property type="match status" value="1"/>
</dbReference>
<keyword evidence="3" id="KW-1185">Reference proteome</keyword>
<dbReference type="AlphaFoldDB" id="A0A511MAR8"/>